<comment type="similarity">
    <text evidence="2">Belongs to the polysaccharide synthase family.</text>
</comment>
<evidence type="ECO:0000256" key="5">
    <source>
        <dbReference type="ARBA" id="ARBA00022989"/>
    </source>
</evidence>
<evidence type="ECO:0000256" key="3">
    <source>
        <dbReference type="ARBA" id="ARBA00022475"/>
    </source>
</evidence>
<dbReference type="Pfam" id="PF13440">
    <property type="entry name" value="Polysacc_synt_3"/>
    <property type="match status" value="1"/>
</dbReference>
<comment type="caution">
    <text evidence="8">The sequence shown here is derived from an EMBL/GenBank/DDBJ whole genome shotgun (WGS) entry which is preliminary data.</text>
</comment>
<feature type="transmembrane region" description="Helical" evidence="7">
    <location>
        <begin position="389"/>
        <end position="408"/>
    </location>
</feature>
<feature type="transmembrane region" description="Helical" evidence="7">
    <location>
        <begin position="120"/>
        <end position="139"/>
    </location>
</feature>
<feature type="transmembrane region" description="Helical" evidence="7">
    <location>
        <begin position="50"/>
        <end position="67"/>
    </location>
</feature>
<evidence type="ECO:0000256" key="4">
    <source>
        <dbReference type="ARBA" id="ARBA00022692"/>
    </source>
</evidence>
<dbReference type="PANTHER" id="PTHR30250:SF10">
    <property type="entry name" value="LIPOPOLYSACCHARIDE BIOSYNTHESIS PROTEIN WZXC"/>
    <property type="match status" value="1"/>
</dbReference>
<feature type="transmembrane region" description="Helical" evidence="7">
    <location>
        <begin position="88"/>
        <end position="108"/>
    </location>
</feature>
<organism evidence="8 9">
    <name type="scientific">Devosia ureilytica</name>
    <dbReference type="NCBI Taxonomy" id="2952754"/>
    <lineage>
        <taxon>Bacteria</taxon>
        <taxon>Pseudomonadati</taxon>
        <taxon>Pseudomonadota</taxon>
        <taxon>Alphaproteobacteria</taxon>
        <taxon>Hyphomicrobiales</taxon>
        <taxon>Devosiaceae</taxon>
        <taxon>Devosia</taxon>
    </lineage>
</organism>
<keyword evidence="4 7" id="KW-0812">Transmembrane</keyword>
<dbReference type="RefSeq" id="WP_254672618.1">
    <property type="nucleotide sequence ID" value="NZ_JAMWDU010000001.1"/>
</dbReference>
<comment type="subcellular location">
    <subcellularLocation>
        <location evidence="1">Cell membrane</location>
        <topology evidence="1">Multi-pass membrane protein</topology>
    </subcellularLocation>
</comment>
<feature type="transmembrane region" description="Helical" evidence="7">
    <location>
        <begin position="420"/>
        <end position="440"/>
    </location>
</feature>
<evidence type="ECO:0000256" key="1">
    <source>
        <dbReference type="ARBA" id="ARBA00004651"/>
    </source>
</evidence>
<dbReference type="InterPro" id="IPR050833">
    <property type="entry name" value="Poly_Biosynth_Transport"/>
</dbReference>
<keyword evidence="9" id="KW-1185">Reference proteome</keyword>
<accession>A0A9Q4ALE2</accession>
<feature type="transmembrane region" description="Helical" evidence="7">
    <location>
        <begin position="329"/>
        <end position="350"/>
    </location>
</feature>
<feature type="transmembrane region" description="Helical" evidence="7">
    <location>
        <begin position="236"/>
        <end position="253"/>
    </location>
</feature>
<evidence type="ECO:0000256" key="7">
    <source>
        <dbReference type="SAM" id="Phobius"/>
    </source>
</evidence>
<feature type="transmembrane region" description="Helical" evidence="7">
    <location>
        <begin position="151"/>
        <end position="170"/>
    </location>
</feature>
<feature type="transmembrane region" description="Helical" evidence="7">
    <location>
        <begin position="176"/>
        <end position="197"/>
    </location>
</feature>
<name>A0A9Q4ALE2_9HYPH</name>
<evidence type="ECO:0000313" key="9">
    <source>
        <dbReference type="Proteomes" id="UP001060275"/>
    </source>
</evidence>
<dbReference type="EMBL" id="JAMWDU010000001">
    <property type="protein sequence ID" value="MCP8886204.1"/>
    <property type="molecule type" value="Genomic_DNA"/>
</dbReference>
<dbReference type="GO" id="GO:0005886">
    <property type="term" value="C:plasma membrane"/>
    <property type="evidence" value="ECO:0007669"/>
    <property type="project" value="UniProtKB-SubCell"/>
</dbReference>
<dbReference type="Proteomes" id="UP001060275">
    <property type="component" value="Unassembled WGS sequence"/>
</dbReference>
<sequence length="492" mass="54120">MHTDPDTSRGGLLNLVRHGVFWSIVQSWGGKIATFLLSVFLARLLSPEEFGIASSALLILLLVPMFAELGFGDAIMQRRRLQAADLNLPFYVSISAILVLFAIVVLMSGQISAWLGVPGFSLYIVVISATMLITVPTVFQEAVYKRNMRFRFLAIRTFITHILGGLLAVACAANGFGVWSFVVQAYVVAAISFIWLWRKPQWIPGTSIDLPAFFQMFRFGSSILGQRLLDFIGNRFVDLMIISQLGLTVYGIYAVGSRFYVTMMQMVQGALYDVSLTVLSSIATDRSRIAEVYLKTVSSAATYISPVFILIASIAPEICSVLFGERWEGVNNVAAPLLLLGSVQCVQYMNGAFLSARGRPDITLLAVLAKSVSPLILLLLVPSENVSDMVTLFVIGQLIAAPVSFYLVFRELGLKFSRILRVLGPAIINGIVCFTLVSLARPYFDPLGLHDFWKGIFIGAIYTLIWLTCLAIMDRARLISAVDVLLVSSRNP</sequence>
<evidence type="ECO:0000256" key="6">
    <source>
        <dbReference type="ARBA" id="ARBA00023136"/>
    </source>
</evidence>
<feature type="transmembrane region" description="Helical" evidence="7">
    <location>
        <begin position="362"/>
        <end position="383"/>
    </location>
</feature>
<feature type="transmembrane region" description="Helical" evidence="7">
    <location>
        <begin position="20"/>
        <end position="44"/>
    </location>
</feature>
<reference evidence="8" key="1">
    <citation type="submission" date="2022-06" db="EMBL/GenBank/DDBJ databases">
        <title>Devosia sp. XJ19-45 genome assembly.</title>
        <authorList>
            <person name="Li B."/>
            <person name="Cai M."/>
            <person name="Nie G."/>
            <person name="Li W."/>
        </authorList>
    </citation>
    <scope>NUCLEOTIDE SEQUENCE</scope>
    <source>
        <strain evidence="8">XJ19-45</strain>
    </source>
</reference>
<keyword evidence="5 7" id="KW-1133">Transmembrane helix</keyword>
<protein>
    <submittedName>
        <fullName evidence="8">Oligosaccharide flippase family protein</fullName>
    </submittedName>
</protein>
<dbReference type="PANTHER" id="PTHR30250">
    <property type="entry name" value="PST FAMILY PREDICTED COLANIC ACID TRANSPORTER"/>
    <property type="match status" value="1"/>
</dbReference>
<keyword evidence="3" id="KW-1003">Cell membrane</keyword>
<feature type="transmembrane region" description="Helical" evidence="7">
    <location>
        <begin position="300"/>
        <end position="323"/>
    </location>
</feature>
<proteinExistence type="inferred from homology"/>
<feature type="transmembrane region" description="Helical" evidence="7">
    <location>
        <begin position="452"/>
        <end position="473"/>
    </location>
</feature>
<dbReference type="AlphaFoldDB" id="A0A9Q4ALE2"/>
<keyword evidence="6 7" id="KW-0472">Membrane</keyword>
<evidence type="ECO:0000313" key="8">
    <source>
        <dbReference type="EMBL" id="MCP8886204.1"/>
    </source>
</evidence>
<evidence type="ECO:0000256" key="2">
    <source>
        <dbReference type="ARBA" id="ARBA00007430"/>
    </source>
</evidence>
<gene>
    <name evidence="8" type="ORF">NF348_03730</name>
</gene>